<dbReference type="PANTHER" id="PTHR39614">
    <property type="entry name" value="INTEGRAL MEMBRANE PROTEIN"/>
    <property type="match status" value="1"/>
</dbReference>
<evidence type="ECO:0000256" key="2">
    <source>
        <dbReference type="SAM" id="Phobius"/>
    </source>
</evidence>
<feature type="transmembrane region" description="Helical" evidence="2">
    <location>
        <begin position="186"/>
        <end position="207"/>
    </location>
</feature>
<organism evidence="4 5">
    <name type="scientific">Clohesyomyces aquaticus</name>
    <dbReference type="NCBI Taxonomy" id="1231657"/>
    <lineage>
        <taxon>Eukaryota</taxon>
        <taxon>Fungi</taxon>
        <taxon>Dikarya</taxon>
        <taxon>Ascomycota</taxon>
        <taxon>Pezizomycotina</taxon>
        <taxon>Dothideomycetes</taxon>
        <taxon>Pleosporomycetidae</taxon>
        <taxon>Pleosporales</taxon>
        <taxon>Lindgomycetaceae</taxon>
        <taxon>Clohesyomyces</taxon>
    </lineage>
</organism>
<keyword evidence="2" id="KW-0472">Membrane</keyword>
<reference evidence="4 5" key="1">
    <citation type="submission" date="2016-07" db="EMBL/GenBank/DDBJ databases">
        <title>Pervasive Adenine N6-methylation of Active Genes in Fungi.</title>
        <authorList>
            <consortium name="DOE Joint Genome Institute"/>
            <person name="Mondo S.J."/>
            <person name="Dannebaum R.O."/>
            <person name="Kuo R.C."/>
            <person name="Labutti K."/>
            <person name="Haridas S."/>
            <person name="Kuo A."/>
            <person name="Salamov A."/>
            <person name="Ahrendt S.R."/>
            <person name="Lipzen A."/>
            <person name="Sullivan W."/>
            <person name="Andreopoulos W.B."/>
            <person name="Clum A."/>
            <person name="Lindquist E."/>
            <person name="Daum C."/>
            <person name="Ramamoorthy G.K."/>
            <person name="Gryganskyi A."/>
            <person name="Culley D."/>
            <person name="Magnuson J.K."/>
            <person name="James T.Y."/>
            <person name="O'Malley M.A."/>
            <person name="Stajich J.E."/>
            <person name="Spatafora J.W."/>
            <person name="Visel A."/>
            <person name="Grigoriev I.V."/>
        </authorList>
    </citation>
    <scope>NUCLEOTIDE SEQUENCE [LARGE SCALE GENOMIC DNA]</scope>
    <source>
        <strain evidence="4 5">CBS 115471</strain>
    </source>
</reference>
<dbReference type="STRING" id="1231657.A0A1Y1ZBV3"/>
<evidence type="ECO:0000256" key="1">
    <source>
        <dbReference type="SAM" id="MobiDB-lite"/>
    </source>
</evidence>
<feature type="domain" description="Rhodopsin" evidence="3">
    <location>
        <begin position="44"/>
        <end position="282"/>
    </location>
</feature>
<dbReference type="Pfam" id="PF20684">
    <property type="entry name" value="Fung_rhodopsin"/>
    <property type="match status" value="1"/>
</dbReference>
<keyword evidence="2" id="KW-0812">Transmembrane</keyword>
<evidence type="ECO:0000313" key="5">
    <source>
        <dbReference type="Proteomes" id="UP000193144"/>
    </source>
</evidence>
<keyword evidence="5" id="KW-1185">Reference proteome</keyword>
<dbReference type="AlphaFoldDB" id="A0A1Y1ZBV3"/>
<dbReference type="OrthoDB" id="3918601at2759"/>
<keyword evidence="2" id="KW-1133">Transmembrane helix</keyword>
<protein>
    <recommendedName>
        <fullName evidence="3">Rhodopsin domain-containing protein</fullName>
    </recommendedName>
</protein>
<feature type="compositionally biased region" description="Basic residues" evidence="1">
    <location>
        <begin position="336"/>
        <end position="345"/>
    </location>
</feature>
<evidence type="ECO:0000313" key="4">
    <source>
        <dbReference type="EMBL" id="ORY07772.1"/>
    </source>
</evidence>
<feature type="transmembrane region" description="Helical" evidence="2">
    <location>
        <begin position="24"/>
        <end position="45"/>
    </location>
</feature>
<feature type="compositionally biased region" description="Polar residues" evidence="1">
    <location>
        <begin position="372"/>
        <end position="381"/>
    </location>
</feature>
<accession>A0A1Y1ZBV3</accession>
<dbReference type="EMBL" id="MCFA01000106">
    <property type="protein sequence ID" value="ORY07772.1"/>
    <property type="molecule type" value="Genomic_DNA"/>
</dbReference>
<feature type="region of interest" description="Disordered" evidence="1">
    <location>
        <begin position="303"/>
        <end position="351"/>
    </location>
</feature>
<dbReference type="Proteomes" id="UP000193144">
    <property type="component" value="Unassembled WGS sequence"/>
</dbReference>
<feature type="transmembrane region" description="Helical" evidence="2">
    <location>
        <begin position="138"/>
        <end position="166"/>
    </location>
</feature>
<feature type="transmembrane region" description="Helical" evidence="2">
    <location>
        <begin position="219"/>
        <end position="239"/>
    </location>
</feature>
<comment type="caution">
    <text evidence="4">The sequence shown here is derived from an EMBL/GenBank/DDBJ whole genome shotgun (WGS) entry which is preliminary data.</text>
</comment>
<sequence>MDPSQVPITEGHRFAAITDDNTSGYLWIVTSLCLIYSFLILVVRLHIKWKLYGLDDYTATAATVLQLGGAVPLFVALKHGLGKPERDLDDSRIEEASKAAFVAQVFILASLATAKGSVASLMLRLFTRDLEITRKPRILCVGTLALIIAFGIGSIAALCAVCPPTGLLKNASEQGHCSNKFTTWRVIAVLDISIELLLVLLPLFFVWNVQMKRYIKFQVVFAFGLRLPVTAFAIAHLHYVSGYTSTTTNVSQSMVPALVYLQVELFWALLSATVPTLKAFMKSFNSGFGMEIDIDGYGSVSGDQNHSGTGTGYPLRTLSKASRDPATTSVSSRMGAKLRRHKHHGMDRTTGGESDIEIAEIPINRMAIRPSDGQTTTSIYHSDSRRRGSAVDSDDGGSQEMIIKREVAWTVLHSDQQPKTSLER</sequence>
<feature type="transmembrane region" description="Helical" evidence="2">
    <location>
        <begin position="57"/>
        <end position="81"/>
    </location>
</feature>
<dbReference type="InterPro" id="IPR049326">
    <property type="entry name" value="Rhodopsin_dom_fungi"/>
</dbReference>
<feature type="transmembrane region" description="Helical" evidence="2">
    <location>
        <begin position="259"/>
        <end position="280"/>
    </location>
</feature>
<evidence type="ECO:0000259" key="3">
    <source>
        <dbReference type="Pfam" id="PF20684"/>
    </source>
</evidence>
<feature type="region of interest" description="Disordered" evidence="1">
    <location>
        <begin position="370"/>
        <end position="399"/>
    </location>
</feature>
<proteinExistence type="predicted"/>
<gene>
    <name evidence="4" type="ORF">BCR34DRAFT_489151</name>
</gene>
<dbReference type="PANTHER" id="PTHR39614:SF2">
    <property type="entry name" value="INTEGRAL MEMBRANE PROTEIN"/>
    <property type="match status" value="1"/>
</dbReference>
<name>A0A1Y1ZBV3_9PLEO</name>